<dbReference type="Proteomes" id="UP000315388">
    <property type="component" value="Unassembled WGS sequence"/>
</dbReference>
<comment type="caution">
    <text evidence="1">The sequence shown here is derived from an EMBL/GenBank/DDBJ whole genome shotgun (WGS) entry which is preliminary data.</text>
</comment>
<gene>
    <name evidence="1" type="ORF">FHY56_17285</name>
</gene>
<organism evidence="1 2">
    <name type="scientific">Brucella gallinifaecis</name>
    <dbReference type="NCBI Taxonomy" id="215590"/>
    <lineage>
        <taxon>Bacteria</taxon>
        <taxon>Pseudomonadati</taxon>
        <taxon>Pseudomonadota</taxon>
        <taxon>Alphaproteobacteria</taxon>
        <taxon>Hyphomicrobiales</taxon>
        <taxon>Brucellaceae</taxon>
        <taxon>Brucella/Ochrobactrum group</taxon>
        <taxon>Brucella</taxon>
    </lineage>
</organism>
<dbReference type="EMBL" id="VEWJ01000025">
    <property type="protein sequence ID" value="TPF73918.1"/>
    <property type="molecule type" value="Genomic_DNA"/>
</dbReference>
<reference evidence="1 2" key="1">
    <citation type="journal article" date="2003" name="Int. J. Syst. Evol. Microbiol.">
        <title>Towards a standardized format for the description of a novel species (of an established genus): Ochrobactrum gallinifaecis sp. nov.</title>
        <authorList>
            <person name="Kampfer P."/>
            <person name="Buczolits S."/>
            <person name="Albrecht A."/>
            <person name="Busse H.J."/>
            <person name="Stackebrandt E."/>
        </authorList>
    </citation>
    <scope>NUCLEOTIDE SEQUENCE [LARGE SCALE GENOMIC DNA]</scope>
    <source>
        <strain evidence="1 2">ISO 196</strain>
    </source>
</reference>
<evidence type="ECO:0000313" key="1">
    <source>
        <dbReference type="EMBL" id="TPF73918.1"/>
    </source>
</evidence>
<keyword evidence="2" id="KW-1185">Reference proteome</keyword>
<accession>A0A502BKB7</accession>
<proteinExistence type="predicted"/>
<protein>
    <submittedName>
        <fullName evidence="1">Uncharacterized protein</fullName>
    </submittedName>
</protein>
<name>A0A502BKB7_9HYPH</name>
<dbReference type="RefSeq" id="WP_140906364.1">
    <property type="nucleotide sequence ID" value="NZ_JBHTMD010000006.1"/>
</dbReference>
<dbReference type="AlphaFoldDB" id="A0A502BKB7"/>
<evidence type="ECO:0000313" key="2">
    <source>
        <dbReference type="Proteomes" id="UP000315388"/>
    </source>
</evidence>
<sequence>MDVAPVVVENEEADRLREGLRGSVIEQDLQSLFQLDGIDMLTGTALAADCLDALRFAGLSADLLSAIESWSADRISVSFQDARTV</sequence>